<keyword evidence="7 11" id="KW-0460">Magnesium</keyword>
<feature type="binding site" evidence="11">
    <location>
        <position position="133"/>
    </location>
    <ligand>
        <name>NADP(+)</name>
        <dbReference type="ChEBI" id="CHEBI:58349"/>
    </ligand>
</feature>
<dbReference type="NCBIfam" id="TIGR00465">
    <property type="entry name" value="ilvC"/>
    <property type="match status" value="1"/>
</dbReference>
<comment type="caution">
    <text evidence="15">The sequence shown here is derived from an EMBL/GenBank/DDBJ whole genome shotgun (WGS) entry which is preliminary data.</text>
</comment>
<evidence type="ECO:0000256" key="9">
    <source>
        <dbReference type="ARBA" id="ARBA00023304"/>
    </source>
</evidence>
<evidence type="ECO:0000256" key="10">
    <source>
        <dbReference type="ARBA" id="ARBA00049021"/>
    </source>
</evidence>
<keyword evidence="11" id="KW-0521">NADP</keyword>
<protein>
    <recommendedName>
        <fullName evidence="11">Ketol-acid reductoisomerase (NADP(+))</fullName>
        <shortName evidence="11">KARI</shortName>
        <ecNumber evidence="11">1.1.1.86</ecNumber>
    </recommendedName>
    <alternativeName>
        <fullName evidence="11">Acetohydroxy-acid isomeroreductase</fullName>
        <shortName evidence="11">AHIR</shortName>
    </alternativeName>
    <alternativeName>
        <fullName evidence="11">Alpha-keto-beta-hydroxylacyl reductoisomerase</fullName>
    </alternativeName>
</protein>
<accession>A0ABU0W5Y7</accession>
<dbReference type="InterPro" id="IPR008927">
    <property type="entry name" value="6-PGluconate_DH-like_C_sf"/>
</dbReference>
<feature type="domain" description="KARI C-terminal knotted" evidence="14">
    <location>
        <begin position="182"/>
        <end position="327"/>
    </location>
</feature>
<evidence type="ECO:0000259" key="14">
    <source>
        <dbReference type="PROSITE" id="PS51851"/>
    </source>
</evidence>
<proteinExistence type="inferred from homology"/>
<dbReference type="InterPro" id="IPR000506">
    <property type="entry name" value="KARI_C"/>
</dbReference>
<feature type="binding site" evidence="11">
    <location>
        <position position="47"/>
    </location>
    <ligand>
        <name>NADP(+)</name>
        <dbReference type="ChEBI" id="CHEBI:58349"/>
    </ligand>
</feature>
<dbReference type="Pfam" id="PF01450">
    <property type="entry name" value="KARI_C"/>
    <property type="match status" value="1"/>
</dbReference>
<dbReference type="HAMAP" id="MF_00435">
    <property type="entry name" value="IlvC"/>
    <property type="match status" value="1"/>
</dbReference>
<evidence type="ECO:0000259" key="13">
    <source>
        <dbReference type="PROSITE" id="PS51850"/>
    </source>
</evidence>
<evidence type="ECO:0000256" key="5">
    <source>
        <dbReference type="ARBA" id="ARBA00022605"/>
    </source>
</evidence>
<evidence type="ECO:0000256" key="6">
    <source>
        <dbReference type="ARBA" id="ARBA00022723"/>
    </source>
</evidence>
<dbReference type="InterPro" id="IPR013116">
    <property type="entry name" value="KARI_N"/>
</dbReference>
<organism evidence="15 16">
    <name type="scientific">Natronospira bacteriovora</name>
    <dbReference type="NCBI Taxonomy" id="3069753"/>
    <lineage>
        <taxon>Bacteria</taxon>
        <taxon>Pseudomonadati</taxon>
        <taxon>Pseudomonadota</taxon>
        <taxon>Gammaproteobacteria</taxon>
        <taxon>Natronospirales</taxon>
        <taxon>Natronospiraceae</taxon>
        <taxon>Natronospira</taxon>
    </lineage>
</organism>
<dbReference type="SUPFAM" id="SSF51735">
    <property type="entry name" value="NAD(P)-binding Rossmann-fold domains"/>
    <property type="match status" value="1"/>
</dbReference>
<dbReference type="RefSeq" id="WP_306727939.1">
    <property type="nucleotide sequence ID" value="NZ_JAVDDT010000003.1"/>
</dbReference>
<dbReference type="PIRSF" id="PIRSF000116">
    <property type="entry name" value="IlvC_gammaproteo"/>
    <property type="match status" value="1"/>
</dbReference>
<comment type="pathway">
    <text evidence="3 11">Amino-acid biosynthesis; L-isoleucine biosynthesis; L-isoleucine from 2-oxobutanoate: step 2/4.</text>
</comment>
<evidence type="ECO:0000256" key="7">
    <source>
        <dbReference type="ARBA" id="ARBA00022842"/>
    </source>
</evidence>
<reference evidence="15 16" key="1">
    <citation type="submission" date="2023-08" db="EMBL/GenBank/DDBJ databases">
        <title>Whole-genome sequencing of halo(alkali)philic microorganisms from hypersaline lakes.</title>
        <authorList>
            <person name="Sorokin D.Y."/>
            <person name="Abbas B."/>
            <person name="Merkel A.Y."/>
        </authorList>
    </citation>
    <scope>NUCLEOTIDE SEQUENCE [LARGE SCALE GENOMIC DNA]</scope>
    <source>
        <strain evidence="15 16">AB-CW4</strain>
    </source>
</reference>
<dbReference type="GO" id="GO:0004455">
    <property type="term" value="F:ketol-acid reductoisomerase activity"/>
    <property type="evidence" value="ECO:0007669"/>
    <property type="project" value="UniProtKB-EC"/>
</dbReference>
<evidence type="ECO:0000256" key="3">
    <source>
        <dbReference type="ARBA" id="ARBA00004885"/>
    </source>
</evidence>
<evidence type="ECO:0000256" key="1">
    <source>
        <dbReference type="ARBA" id="ARBA00002172"/>
    </source>
</evidence>
<evidence type="ECO:0000313" key="16">
    <source>
        <dbReference type="Proteomes" id="UP001239019"/>
    </source>
</evidence>
<feature type="binding site" evidence="11">
    <location>
        <position position="251"/>
    </location>
    <ligand>
        <name>substrate</name>
    </ligand>
</feature>
<keyword evidence="8 11" id="KW-0560">Oxidoreductase</keyword>
<comment type="caution">
    <text evidence="11 12">Lacks conserved residue(s) required for the propagation of feature annotation.</text>
</comment>
<dbReference type="Proteomes" id="UP001239019">
    <property type="component" value="Unassembled WGS sequence"/>
</dbReference>
<feature type="binding site" evidence="11">
    <location>
        <begin position="24"/>
        <end position="27"/>
    </location>
    <ligand>
        <name>NADP(+)</name>
        <dbReference type="ChEBI" id="CHEBI:58349"/>
    </ligand>
</feature>
<gene>
    <name evidence="11 15" type="primary">ilvC</name>
    <name evidence="15" type="ORF">RBH19_06110</name>
</gene>
<keyword evidence="6 11" id="KW-0479">Metal-binding</keyword>
<feature type="binding site" evidence="11 12">
    <location>
        <position position="190"/>
    </location>
    <ligand>
        <name>Mg(2+)</name>
        <dbReference type="ChEBI" id="CHEBI:18420"/>
        <label>1</label>
    </ligand>
</feature>
<dbReference type="PANTHER" id="PTHR21371:SF1">
    <property type="entry name" value="KETOL-ACID REDUCTOISOMERASE, MITOCHONDRIAL"/>
    <property type="match status" value="1"/>
</dbReference>
<comment type="cofactor">
    <cofactor evidence="11">
        <name>Mg(2+)</name>
        <dbReference type="ChEBI" id="CHEBI:18420"/>
    </cofactor>
    <text evidence="11">Binds 2 magnesium ions per subunit.</text>
</comment>
<dbReference type="Gene3D" id="6.10.240.10">
    <property type="match status" value="1"/>
</dbReference>
<dbReference type="Pfam" id="PF07991">
    <property type="entry name" value="KARI_N"/>
    <property type="match status" value="1"/>
</dbReference>
<dbReference type="InterPro" id="IPR036291">
    <property type="entry name" value="NAD(P)-bd_dom_sf"/>
</dbReference>
<sequence>MRRWYDADLDRQPLEKRIIAVFGYGAQGRAQARNLRDAGLQVRVALRQGSASRARAEADGLTVLDPDTAAEQADIAVLLVPDTAQPRLYEDVLARHLKPGAALLFAHGYAIHHGHLRARDDLDVIMVAPLGIGEQVRATFEKGAGVPALVAVHQDGSGQAWPLVLAYAGAGGHGRAGVMETTFAEETETDLFAEQAVLVGGLSELIRAAFDTLVEAGYQPEVAYFCCLHEVKLIADMIHERGIAGMRESISEVADLGAVQQGPRIIGAASREAMRKALAEVRSGEFDRQLQREQAAGFPTLKAHRHQAKDDLIETVGKRLRDRMPWMRASDDEEGGHGA</sequence>
<evidence type="ECO:0000256" key="12">
    <source>
        <dbReference type="PROSITE-ProRule" id="PRU01198"/>
    </source>
</evidence>
<dbReference type="EMBL" id="JAVDDT010000003">
    <property type="protein sequence ID" value="MDQ2069438.1"/>
    <property type="molecule type" value="Genomic_DNA"/>
</dbReference>
<keyword evidence="9 11" id="KW-0100">Branched-chain amino acid biosynthesis</keyword>
<evidence type="ECO:0000256" key="4">
    <source>
        <dbReference type="ARBA" id="ARBA00010318"/>
    </source>
</evidence>
<evidence type="ECO:0000256" key="2">
    <source>
        <dbReference type="ARBA" id="ARBA00004864"/>
    </source>
</evidence>
<dbReference type="InterPro" id="IPR013023">
    <property type="entry name" value="KARI"/>
</dbReference>
<evidence type="ECO:0000313" key="15">
    <source>
        <dbReference type="EMBL" id="MDQ2069438.1"/>
    </source>
</evidence>
<feature type="binding site" evidence="11">
    <location>
        <position position="230"/>
    </location>
    <ligand>
        <name>Mg(2+)</name>
        <dbReference type="ChEBI" id="CHEBI:18420"/>
        <label>2</label>
    </ligand>
</feature>
<evidence type="ECO:0000256" key="11">
    <source>
        <dbReference type="HAMAP-Rule" id="MF_00435"/>
    </source>
</evidence>
<dbReference type="EC" id="1.1.1.86" evidence="11"/>
<feature type="active site" evidence="11">
    <location>
        <position position="107"/>
    </location>
</feature>
<comment type="similarity">
    <text evidence="4 11 12">Belongs to the ketol-acid reductoisomerase family.</text>
</comment>
<dbReference type="NCBIfam" id="NF004017">
    <property type="entry name" value="PRK05479.1"/>
    <property type="match status" value="1"/>
</dbReference>
<keyword evidence="5 11" id="KW-0028">Amino-acid biosynthesis</keyword>
<dbReference type="SUPFAM" id="SSF48179">
    <property type="entry name" value="6-phosphogluconate dehydrogenase C-terminal domain-like"/>
    <property type="match status" value="1"/>
</dbReference>
<dbReference type="PANTHER" id="PTHR21371">
    <property type="entry name" value="KETOL-ACID REDUCTOISOMERASE, MITOCHONDRIAL"/>
    <property type="match status" value="1"/>
</dbReference>
<dbReference type="PROSITE" id="PS51851">
    <property type="entry name" value="KARI_C"/>
    <property type="match status" value="1"/>
</dbReference>
<feature type="binding site" evidence="11">
    <location>
        <position position="50"/>
    </location>
    <ligand>
        <name>NADP(+)</name>
        <dbReference type="ChEBI" id="CHEBI:58349"/>
    </ligand>
</feature>
<comment type="pathway">
    <text evidence="2 11">Amino-acid biosynthesis; L-valine biosynthesis; L-valine from pyruvate: step 2/4.</text>
</comment>
<name>A0ABU0W5Y7_9GAMM</name>
<feature type="binding site" evidence="11 12">
    <location>
        <position position="190"/>
    </location>
    <ligand>
        <name>Mg(2+)</name>
        <dbReference type="ChEBI" id="CHEBI:18420"/>
        <label>2</label>
    </ligand>
</feature>
<evidence type="ECO:0000256" key="8">
    <source>
        <dbReference type="ARBA" id="ARBA00023002"/>
    </source>
</evidence>
<dbReference type="Gene3D" id="3.40.50.720">
    <property type="entry name" value="NAD(P)-binding Rossmann-like Domain"/>
    <property type="match status" value="1"/>
</dbReference>
<keyword evidence="16" id="KW-1185">Reference proteome</keyword>
<comment type="catalytic activity">
    <reaction evidence="10 11">
        <text>(2R)-2,3-dihydroxy-3-methylbutanoate + NADP(+) = (2S)-2-acetolactate + NADPH + H(+)</text>
        <dbReference type="Rhea" id="RHEA:22068"/>
        <dbReference type="ChEBI" id="CHEBI:15378"/>
        <dbReference type="ChEBI" id="CHEBI:49072"/>
        <dbReference type="ChEBI" id="CHEBI:57783"/>
        <dbReference type="ChEBI" id="CHEBI:58349"/>
        <dbReference type="ChEBI" id="CHEBI:58476"/>
        <dbReference type="EC" id="1.1.1.86"/>
    </reaction>
</comment>
<feature type="binding site" evidence="11 12">
    <location>
        <position position="194"/>
    </location>
    <ligand>
        <name>Mg(2+)</name>
        <dbReference type="ChEBI" id="CHEBI:18420"/>
        <label>1</label>
    </ligand>
</feature>
<feature type="binding site" evidence="11">
    <location>
        <position position="52"/>
    </location>
    <ligand>
        <name>NADP(+)</name>
        <dbReference type="ChEBI" id="CHEBI:58349"/>
    </ligand>
</feature>
<comment type="catalytic activity">
    <reaction evidence="11">
        <text>(2R,3R)-2,3-dihydroxy-3-methylpentanoate + NADP(+) = (S)-2-ethyl-2-hydroxy-3-oxobutanoate + NADPH + H(+)</text>
        <dbReference type="Rhea" id="RHEA:13493"/>
        <dbReference type="ChEBI" id="CHEBI:15378"/>
        <dbReference type="ChEBI" id="CHEBI:49256"/>
        <dbReference type="ChEBI" id="CHEBI:49258"/>
        <dbReference type="ChEBI" id="CHEBI:57783"/>
        <dbReference type="ChEBI" id="CHEBI:58349"/>
        <dbReference type="EC" id="1.1.1.86"/>
    </reaction>
</comment>
<dbReference type="PROSITE" id="PS51850">
    <property type="entry name" value="KARI_N"/>
    <property type="match status" value="1"/>
</dbReference>
<comment type="function">
    <text evidence="1 11">Involved in the biosynthesis of branched-chain amino acids (BCAA). Catalyzes an alkyl-migration followed by a ketol-acid reduction of (S)-2-acetolactate (S2AL) to yield (R)-2,3-dihydroxy-isovalerate. In the isomerase reaction, S2AL is rearranged via a Mg-dependent methyl migration to produce 3-hydroxy-3-methyl-2-ketobutyrate (HMKB). In the reductase reaction, this 2-ketoacid undergoes a metal-dependent reduction by NADPH to yield (R)-2,3-dihydroxy-isovalerate.</text>
</comment>
<dbReference type="InterPro" id="IPR014359">
    <property type="entry name" value="KARI_prok"/>
</dbReference>
<feature type="domain" description="KARI N-terminal Rossmann" evidence="13">
    <location>
        <begin position="1"/>
        <end position="181"/>
    </location>
</feature>